<feature type="compositionally biased region" description="Pro residues" evidence="3">
    <location>
        <begin position="498"/>
        <end position="507"/>
    </location>
</feature>
<dbReference type="OrthoDB" id="21449at2759"/>
<feature type="compositionally biased region" description="Polar residues" evidence="3">
    <location>
        <begin position="301"/>
        <end position="319"/>
    </location>
</feature>
<feature type="compositionally biased region" description="Low complexity" evidence="3">
    <location>
        <begin position="278"/>
        <end position="294"/>
    </location>
</feature>
<keyword evidence="6" id="KW-1185">Reference proteome</keyword>
<comment type="caution">
    <text evidence="5">The sequence shown here is derived from an EMBL/GenBank/DDBJ whole genome shotgun (WGS) entry which is preliminary data.</text>
</comment>
<feature type="region of interest" description="Disordered" evidence="3">
    <location>
        <begin position="231"/>
        <end position="804"/>
    </location>
</feature>
<sequence length="1045" mass="112520">MPPQLSENQDFSPFETLLFVRFLSTLGDARPENLKKAGEAFRRDEHVKTHRITRPNESSGQSQTANEANNDERLSSEALGKLYQDLLQEEENFQAQKLALQRQDGGPQGASATSASVSPPKTADFRATINSIVARLYSQYRERTIREIREDEEKFKKLSAEIKVLEEQEKEQQRQEHLQAQAPSKEDRPAAQAGQTGLGHQPMTPLQAQLAQAESLAASLGAQYPLPAQKQGTAITAAPPQAAQASQQPTDSRPQAPPTTVETSFSPHVPVSASQASTGQVLTPATGTTTANITPVPPLTTAPSQYQSPSFTAPPTTQAPIRGHAPIQPSPLRPPHTQAQASISPASAAPTTAGPSPPTYPIAAPQPRKVISRHPTPPQTHILQQALRESSVPQPWTVSTPSTAASAAKPLPTPIPKPIQQSQPQLQVQPQPPSPPPPPQPQAQPQAQLSPPQPPQPVSQPQQFIQDRPPPISAPQTSIPRPTFVSHQKPAQYKFQPPYVPAQPPPNAVVTHTSPPATTATLPQVALAPAPQNVPATQQQPPQAPPVQATAPPSVPSQPTSQSQPQPISESPVVPQNRLGPQTPSFLETFKRRPSRLSIHSSGSRTPWKAPSPIHTATIGSPVRPRPEDVSPITKEPDESLFPRLSDALEAAAAAAETSPTRARTRGEKRRASAIEEEVKEIASSPITAKKQTRRVKSEKSPATSPTRMSTRARSREVSILSADDESAADPGSVISQRTRRAAANRGRSPSAATATEESEVERRVSARLRATRQPSSEMKTEKDTTPTKTRSTKRKRESLDEEIETQAEVPQYVQCTRNFTRTSGTIMNDVAAHKCASIFAKPITERDAPGYRDLIYRPQDIKSIKSAIHQGSKAVAAALEASDEESTAGNGLLLRRTADLIPPKSIINSAQLEMELIRMFANAIMFNPTPEATFGPSFPMRREVLNEKGNRGSRESTDPMEVDEPFQEGGIITDTLDMFEDVETAVKRWRAAERAVAGDDAITMVSGGGSASGGPSSASAVVSKLRRGSVADSTANVGDSMDER</sequence>
<dbReference type="PANTHER" id="PTHR15398:SF4">
    <property type="entry name" value="BROMODOMAIN-CONTAINING PROTEIN 8 ISOFORM X1"/>
    <property type="match status" value="1"/>
</dbReference>
<dbReference type="InterPro" id="IPR036427">
    <property type="entry name" value="Bromodomain-like_sf"/>
</dbReference>
<evidence type="ECO:0000256" key="1">
    <source>
        <dbReference type="ARBA" id="ARBA00023117"/>
    </source>
</evidence>
<feature type="compositionally biased region" description="Polar residues" evidence="3">
    <location>
        <begin position="511"/>
        <end position="522"/>
    </location>
</feature>
<dbReference type="GO" id="GO:0035267">
    <property type="term" value="C:NuA4 histone acetyltransferase complex"/>
    <property type="evidence" value="ECO:0007669"/>
    <property type="project" value="TreeGrafter"/>
</dbReference>
<evidence type="ECO:0000256" key="3">
    <source>
        <dbReference type="SAM" id="MobiDB-lite"/>
    </source>
</evidence>
<name>A0A168AKQ0_9EURO</name>
<keyword evidence="1 2" id="KW-0103">Bromodomain</keyword>
<feature type="compositionally biased region" description="Basic and acidic residues" evidence="3">
    <location>
        <begin position="37"/>
        <end position="47"/>
    </location>
</feature>
<feature type="compositionally biased region" description="Polar residues" evidence="3">
    <location>
        <begin position="701"/>
        <end position="712"/>
    </location>
</feature>
<feature type="compositionally biased region" description="Low complexity" evidence="3">
    <location>
        <begin position="643"/>
        <end position="662"/>
    </location>
</feature>
<feature type="compositionally biased region" description="Pro residues" evidence="3">
    <location>
        <begin position="430"/>
        <end position="442"/>
    </location>
</feature>
<dbReference type="Gene3D" id="1.20.920.10">
    <property type="entry name" value="Bromodomain-like"/>
    <property type="match status" value="1"/>
</dbReference>
<evidence type="ECO:0000259" key="4">
    <source>
        <dbReference type="PROSITE" id="PS50014"/>
    </source>
</evidence>
<dbReference type="EMBL" id="AZGZ01000007">
    <property type="protein sequence ID" value="KZZ94046.1"/>
    <property type="molecule type" value="Genomic_DNA"/>
</dbReference>
<feature type="compositionally biased region" description="Low complexity" evidence="3">
    <location>
        <begin position="231"/>
        <end position="250"/>
    </location>
</feature>
<feature type="compositionally biased region" description="Polar residues" evidence="3">
    <location>
        <begin position="55"/>
        <end position="68"/>
    </location>
</feature>
<feature type="compositionally biased region" description="Polar residues" evidence="3">
    <location>
        <begin position="110"/>
        <end position="119"/>
    </location>
</feature>
<feature type="compositionally biased region" description="Basic and acidic residues" evidence="3">
    <location>
        <begin position="167"/>
        <end position="177"/>
    </location>
</feature>
<evidence type="ECO:0000313" key="5">
    <source>
        <dbReference type="EMBL" id="KZZ94046.1"/>
    </source>
</evidence>
<feature type="compositionally biased region" description="Polar residues" evidence="3">
    <location>
        <begin position="258"/>
        <end position="277"/>
    </location>
</feature>
<evidence type="ECO:0000256" key="2">
    <source>
        <dbReference type="PROSITE-ProRule" id="PRU00035"/>
    </source>
</evidence>
<dbReference type="GO" id="GO:0006325">
    <property type="term" value="P:chromatin organization"/>
    <property type="evidence" value="ECO:0007669"/>
    <property type="project" value="UniProtKB-ARBA"/>
</dbReference>
<dbReference type="SUPFAM" id="SSF47370">
    <property type="entry name" value="Bromodomain"/>
    <property type="match status" value="1"/>
</dbReference>
<protein>
    <submittedName>
        <fullName evidence="5">Bromodomain protein</fullName>
    </submittedName>
</protein>
<dbReference type="Proteomes" id="UP000242877">
    <property type="component" value="Unassembled WGS sequence"/>
</dbReference>
<dbReference type="VEuPathDB" id="FungiDB:AAP_02139"/>
<feature type="compositionally biased region" description="Low complexity" evidence="3">
    <location>
        <begin position="420"/>
        <end position="429"/>
    </location>
</feature>
<dbReference type="InterPro" id="IPR001487">
    <property type="entry name" value="Bromodomain"/>
</dbReference>
<organism evidence="5 6">
    <name type="scientific">Ascosphaera apis ARSEF 7405</name>
    <dbReference type="NCBI Taxonomy" id="392613"/>
    <lineage>
        <taxon>Eukaryota</taxon>
        <taxon>Fungi</taxon>
        <taxon>Dikarya</taxon>
        <taxon>Ascomycota</taxon>
        <taxon>Pezizomycotina</taxon>
        <taxon>Eurotiomycetes</taxon>
        <taxon>Eurotiomycetidae</taxon>
        <taxon>Onygenales</taxon>
        <taxon>Ascosphaeraceae</taxon>
        <taxon>Ascosphaera</taxon>
    </lineage>
</organism>
<feature type="compositionally biased region" description="Low complexity" evidence="3">
    <location>
        <begin position="528"/>
        <end position="576"/>
    </location>
</feature>
<feature type="region of interest" description="Disordered" evidence="3">
    <location>
        <begin position="100"/>
        <end position="122"/>
    </location>
</feature>
<dbReference type="PANTHER" id="PTHR15398">
    <property type="entry name" value="BROMODOMAIN-CONTAINING PROTEIN 8"/>
    <property type="match status" value="1"/>
</dbReference>
<feature type="domain" description="Bromo" evidence="4">
    <location>
        <begin position="832"/>
        <end position="935"/>
    </location>
</feature>
<evidence type="ECO:0000313" key="6">
    <source>
        <dbReference type="Proteomes" id="UP000242877"/>
    </source>
</evidence>
<dbReference type="AlphaFoldDB" id="A0A168AKQ0"/>
<feature type="compositionally biased region" description="Polar residues" evidence="3">
    <location>
        <begin position="379"/>
        <end position="396"/>
    </location>
</feature>
<dbReference type="PROSITE" id="PS50014">
    <property type="entry name" value="BROMODOMAIN_2"/>
    <property type="match status" value="1"/>
</dbReference>
<proteinExistence type="predicted"/>
<feature type="compositionally biased region" description="Low complexity" evidence="3">
    <location>
        <begin position="337"/>
        <end position="354"/>
    </location>
</feature>
<gene>
    <name evidence="5" type="ORF">AAP_02139</name>
</gene>
<reference evidence="5 6" key="1">
    <citation type="journal article" date="2016" name="Genome Biol. Evol.">
        <title>Divergent and convergent evolution of fungal pathogenicity.</title>
        <authorList>
            <person name="Shang Y."/>
            <person name="Xiao G."/>
            <person name="Zheng P."/>
            <person name="Cen K."/>
            <person name="Zhan S."/>
            <person name="Wang C."/>
        </authorList>
    </citation>
    <scope>NUCLEOTIDE SEQUENCE [LARGE SCALE GENOMIC DNA]</scope>
    <source>
        <strain evidence="5 6">ARSEF 7405</strain>
    </source>
</reference>
<feature type="region of interest" description="Disordered" evidence="3">
    <location>
        <begin position="1006"/>
        <end position="1045"/>
    </location>
</feature>
<feature type="compositionally biased region" description="Low complexity" evidence="3">
    <location>
        <begin position="1014"/>
        <end position="1024"/>
    </location>
</feature>
<feature type="region of interest" description="Disordered" evidence="3">
    <location>
        <begin position="167"/>
        <end position="210"/>
    </location>
</feature>
<dbReference type="Pfam" id="PF00439">
    <property type="entry name" value="Bromodomain"/>
    <property type="match status" value="1"/>
</dbReference>
<feature type="region of interest" description="Disordered" evidence="3">
    <location>
        <begin position="37"/>
        <end position="73"/>
    </location>
</feature>
<accession>A0A168AKQ0</accession>
<feature type="compositionally biased region" description="Low complexity" evidence="3">
    <location>
        <begin position="397"/>
        <end position="410"/>
    </location>
</feature>